<dbReference type="AlphaFoldDB" id="A0AAI9DKW7"/>
<dbReference type="Gene3D" id="3.40.30.10">
    <property type="entry name" value="Glutaredoxin"/>
    <property type="match status" value="1"/>
</dbReference>
<feature type="domain" description="DSBA-like thioredoxin" evidence="1">
    <location>
        <begin position="5"/>
        <end position="204"/>
    </location>
</feature>
<proteinExistence type="predicted"/>
<comment type="caution">
    <text evidence="2">The sequence shown here is derived from an EMBL/GenBank/DDBJ whole genome shotgun (WGS) entry which is preliminary data.</text>
</comment>
<dbReference type="InterPro" id="IPR001853">
    <property type="entry name" value="DSBA-like_thioredoxin_dom"/>
</dbReference>
<dbReference type="PANTHER" id="PTHR13887">
    <property type="entry name" value="GLUTATHIONE S-TRANSFERASE KAPPA"/>
    <property type="match status" value="1"/>
</dbReference>
<dbReference type="Pfam" id="PF01323">
    <property type="entry name" value="DSBA"/>
    <property type="match status" value="1"/>
</dbReference>
<evidence type="ECO:0000313" key="2">
    <source>
        <dbReference type="EMBL" id="EML1471666.1"/>
    </source>
</evidence>
<dbReference type="EMBL" id="ABLOKC030000011">
    <property type="protein sequence ID" value="EML1471666.1"/>
    <property type="molecule type" value="Genomic_DNA"/>
</dbReference>
<dbReference type="RefSeq" id="WP_048287865.1">
    <property type="nucleotide sequence ID" value="NZ_CACVCI010000001.1"/>
</dbReference>
<dbReference type="InterPro" id="IPR036249">
    <property type="entry name" value="Thioredoxin-like_sf"/>
</dbReference>
<dbReference type="PANTHER" id="PTHR13887:SF41">
    <property type="entry name" value="THIOREDOXIN SUPERFAMILY PROTEIN"/>
    <property type="match status" value="1"/>
</dbReference>
<evidence type="ECO:0000259" key="1">
    <source>
        <dbReference type="Pfam" id="PF01323"/>
    </source>
</evidence>
<dbReference type="SUPFAM" id="SSF52833">
    <property type="entry name" value="Thioredoxin-like"/>
    <property type="match status" value="1"/>
</dbReference>
<reference evidence="2" key="1">
    <citation type="submission" date="2024-02" db="EMBL/GenBank/DDBJ databases">
        <authorList>
            <consortium name="Clinical and Environmental Microbiology Branch: Whole genome sequencing antimicrobial resistance pathogens in the healthcare setting"/>
        </authorList>
    </citation>
    <scope>NUCLEOTIDE SEQUENCE</scope>
    <source>
        <strain evidence="2">2021DK-00143</strain>
    </source>
</reference>
<accession>A0AAI9DKW7</accession>
<dbReference type="GO" id="GO:0016491">
    <property type="term" value="F:oxidoreductase activity"/>
    <property type="evidence" value="ECO:0007669"/>
    <property type="project" value="InterPro"/>
</dbReference>
<protein>
    <submittedName>
        <fullName evidence="2">DsbA family oxidoreductase</fullName>
    </submittedName>
</protein>
<organism evidence="2">
    <name type="scientific">Pluralibacter gergoviae</name>
    <name type="common">Enterobacter gergoviae</name>
    <dbReference type="NCBI Taxonomy" id="61647"/>
    <lineage>
        <taxon>Bacteria</taxon>
        <taxon>Pseudomonadati</taxon>
        <taxon>Pseudomonadota</taxon>
        <taxon>Gammaproteobacteria</taxon>
        <taxon>Enterobacterales</taxon>
        <taxon>Enterobacteriaceae</taxon>
        <taxon>Pluralibacter</taxon>
    </lineage>
</organism>
<gene>
    <name evidence="2" type="ORF">QEG54_002400</name>
</gene>
<sequence>MKVSIKVTSDFLCPWCRIADARLKQVIETLPDAVEVEVNWFPFELNPDMPFSGMDRKDYRSAKFGSWEYSQRLDDRTEQSASGDGVVFNYAAIKRVPNTLAAHRLVWFTPEGAARTRLVERIFHAYFQDGRDIGDIHILADIATENGMHRETALRFLRSDAGVEEVKQLENLARQGRINSVPSFEIDGNQITGAVSKEELHRQIMEAHDNHQRPEVRND</sequence>
<name>A0AAI9DKW7_PLUGE</name>
<dbReference type="CDD" id="cd03024">
    <property type="entry name" value="DsbA_FrnE"/>
    <property type="match status" value="1"/>
</dbReference>